<feature type="chain" id="PRO_5039757318" description="Phosphate-binding protein" evidence="10">
    <location>
        <begin position="24"/>
        <end position="311"/>
    </location>
</feature>
<dbReference type="OrthoDB" id="9790048at2"/>
<keyword evidence="14" id="KW-1185">Reference proteome</keyword>
<evidence type="ECO:0000259" key="12">
    <source>
        <dbReference type="Pfam" id="PF12849"/>
    </source>
</evidence>
<keyword evidence="10" id="KW-0472">Membrane</keyword>
<feature type="compositionally biased region" description="Polar residues" evidence="11">
    <location>
        <begin position="87"/>
        <end position="96"/>
    </location>
</feature>
<comment type="subunit">
    <text evidence="4 10">The complex is composed of two ATP-binding proteins (PstB), two transmembrane proteins (PstC and PstA) and a solute-binding protein (PstS).</text>
</comment>
<evidence type="ECO:0000313" key="14">
    <source>
        <dbReference type="Proteomes" id="UP000467132"/>
    </source>
</evidence>
<proteinExistence type="inferred from homology"/>
<keyword evidence="8 10" id="KW-0564">Palmitate</keyword>
<dbReference type="Pfam" id="PF12849">
    <property type="entry name" value="PBP_like_2"/>
    <property type="match status" value="1"/>
</dbReference>
<dbReference type="SUPFAM" id="SSF53850">
    <property type="entry name" value="Periplasmic binding protein-like II"/>
    <property type="match status" value="1"/>
</dbReference>
<keyword evidence="10" id="KW-1003">Cell membrane</keyword>
<keyword evidence="5 10" id="KW-0813">Transport</keyword>
<evidence type="ECO:0000256" key="2">
    <source>
        <dbReference type="ARBA" id="ARBA00004193"/>
    </source>
</evidence>
<dbReference type="InterPro" id="IPR011862">
    <property type="entry name" value="Phos-bd"/>
</dbReference>
<dbReference type="InterPro" id="IPR050811">
    <property type="entry name" value="Phosphate_ABC_transporter"/>
</dbReference>
<dbReference type="NCBIfam" id="TIGR02136">
    <property type="entry name" value="ptsS_2"/>
    <property type="match status" value="1"/>
</dbReference>
<evidence type="ECO:0000313" key="13">
    <source>
        <dbReference type="EMBL" id="NBI06775.1"/>
    </source>
</evidence>
<keyword evidence="9 10" id="KW-0449">Lipoprotein</keyword>
<keyword evidence="7 10" id="KW-0732">Signal</keyword>
<feature type="domain" description="PBP" evidence="12">
    <location>
        <begin position="36"/>
        <end position="284"/>
    </location>
</feature>
<name>A0A845QW90_9CLOT</name>
<evidence type="ECO:0000256" key="3">
    <source>
        <dbReference type="ARBA" id="ARBA00008725"/>
    </source>
</evidence>
<dbReference type="InterPro" id="IPR024370">
    <property type="entry name" value="PBP_domain"/>
</dbReference>
<feature type="region of interest" description="Disordered" evidence="11">
    <location>
        <begin position="83"/>
        <end position="108"/>
    </location>
</feature>
<evidence type="ECO:0000256" key="1">
    <source>
        <dbReference type="ARBA" id="ARBA00002841"/>
    </source>
</evidence>
<dbReference type="AlphaFoldDB" id="A0A845QW90"/>
<feature type="compositionally biased region" description="Basic and acidic residues" evidence="11">
    <location>
        <begin position="98"/>
        <end position="108"/>
    </location>
</feature>
<evidence type="ECO:0000256" key="4">
    <source>
        <dbReference type="ARBA" id="ARBA00011529"/>
    </source>
</evidence>
<evidence type="ECO:0000256" key="7">
    <source>
        <dbReference type="ARBA" id="ARBA00022729"/>
    </source>
</evidence>
<keyword evidence="6 10" id="KW-0592">Phosphate transport</keyword>
<dbReference type="Proteomes" id="UP000467132">
    <property type="component" value="Unassembled WGS sequence"/>
</dbReference>
<dbReference type="PANTHER" id="PTHR30570:SF1">
    <property type="entry name" value="PHOSPHATE-BINDING PROTEIN PSTS"/>
    <property type="match status" value="1"/>
</dbReference>
<reference evidence="13 14" key="1">
    <citation type="submission" date="2018-08" db="EMBL/GenBank/DDBJ databases">
        <title>Murine metabolic-syndrome-specific gut microbial biobank.</title>
        <authorList>
            <person name="Liu C."/>
        </authorList>
    </citation>
    <scope>NUCLEOTIDE SEQUENCE [LARGE SCALE GENOMIC DNA]</scope>
    <source>
        <strain evidence="13 14">583</strain>
    </source>
</reference>
<evidence type="ECO:0000256" key="11">
    <source>
        <dbReference type="SAM" id="MobiDB-lite"/>
    </source>
</evidence>
<evidence type="ECO:0000256" key="5">
    <source>
        <dbReference type="ARBA" id="ARBA00022448"/>
    </source>
</evidence>
<dbReference type="PROSITE" id="PS51257">
    <property type="entry name" value="PROKAR_LIPOPROTEIN"/>
    <property type="match status" value="1"/>
</dbReference>
<comment type="caution">
    <text evidence="13">The sequence shown here is derived from an EMBL/GenBank/DDBJ whole genome shotgun (WGS) entry which is preliminary data.</text>
</comment>
<comment type="function">
    <text evidence="10">Involved in the system for phosphate transport across the cytoplasmic membrane.</text>
</comment>
<protein>
    <recommendedName>
        <fullName evidence="10">Phosphate-binding protein</fullName>
    </recommendedName>
</protein>
<evidence type="ECO:0000256" key="10">
    <source>
        <dbReference type="RuleBase" id="RU367119"/>
    </source>
</evidence>
<accession>A0A845QW90</accession>
<sequence>MKKLFKLKLTLILVSILSLLLFAGCSTDEEKSDDTSSDLNGEVEVDGSSTVYPVTMAMAEEFQASNPDVQVTVGVSGTGGGMKRFTTGDTSISNASRPIKEEESKKAEENNVEFSELKVALDGISVVVNPSNDWVDDITIEDLNKIWEPNSSVKMWSDVNPEWPEEEIKLYGPGTDSGTFDYFTEAINGEEGAIRTDFTASEDDNVLVQGISGDKYSLGYFGYAYYEENKDKLKALSINGVEPTPENIESGKYTPLSRPLFIYVNKDHYNNQNQVKEFVNYYINNATEIVPSTGYVALSKEKYEEELNKLK</sequence>
<dbReference type="EMBL" id="QXXA01000007">
    <property type="protein sequence ID" value="NBI06775.1"/>
    <property type="molecule type" value="Genomic_DNA"/>
</dbReference>
<dbReference type="Gene3D" id="3.40.190.10">
    <property type="entry name" value="Periplasmic binding protein-like II"/>
    <property type="match status" value="2"/>
</dbReference>
<dbReference type="PANTHER" id="PTHR30570">
    <property type="entry name" value="PERIPLASMIC PHOSPHATE BINDING COMPONENT OF PHOSPHATE ABC TRANSPORTER"/>
    <property type="match status" value="1"/>
</dbReference>
<feature type="signal peptide" evidence="10">
    <location>
        <begin position="1"/>
        <end position="23"/>
    </location>
</feature>
<comment type="similarity">
    <text evidence="3 10">Belongs to the PstS family.</text>
</comment>
<gene>
    <name evidence="13" type="ORF">D3Z33_07860</name>
</gene>
<comment type="function">
    <text evidence="1">Part of the ABC transporter complex PstSACB involved in phosphate import.</text>
</comment>
<comment type="subcellular location">
    <subcellularLocation>
        <location evidence="2 10">Cell membrane</location>
        <topology evidence="2 10">Lipid-anchor</topology>
    </subcellularLocation>
</comment>
<evidence type="ECO:0000256" key="6">
    <source>
        <dbReference type="ARBA" id="ARBA00022592"/>
    </source>
</evidence>
<dbReference type="CDD" id="cd13654">
    <property type="entry name" value="PBP2_phosphate_like_2"/>
    <property type="match status" value="1"/>
</dbReference>
<evidence type="ECO:0000256" key="8">
    <source>
        <dbReference type="ARBA" id="ARBA00023139"/>
    </source>
</evidence>
<organism evidence="13 14">
    <name type="scientific">Senegalia massiliensis</name>
    <dbReference type="NCBI Taxonomy" id="1720316"/>
    <lineage>
        <taxon>Bacteria</taxon>
        <taxon>Bacillati</taxon>
        <taxon>Bacillota</taxon>
        <taxon>Clostridia</taxon>
        <taxon>Eubacteriales</taxon>
        <taxon>Clostridiaceae</taxon>
        <taxon>Senegalia</taxon>
    </lineage>
</organism>
<dbReference type="GO" id="GO:0006817">
    <property type="term" value="P:phosphate ion transport"/>
    <property type="evidence" value="ECO:0007669"/>
    <property type="project" value="UniProtKB-UniRule"/>
</dbReference>
<dbReference type="GO" id="GO:0042301">
    <property type="term" value="F:phosphate ion binding"/>
    <property type="evidence" value="ECO:0007669"/>
    <property type="project" value="UniProtKB-UniRule"/>
</dbReference>
<dbReference type="GO" id="GO:0005886">
    <property type="term" value="C:plasma membrane"/>
    <property type="evidence" value="ECO:0007669"/>
    <property type="project" value="UniProtKB-SubCell"/>
</dbReference>
<dbReference type="RefSeq" id="WP_160197245.1">
    <property type="nucleotide sequence ID" value="NZ_QXXA01000007.1"/>
</dbReference>
<evidence type="ECO:0000256" key="9">
    <source>
        <dbReference type="ARBA" id="ARBA00023288"/>
    </source>
</evidence>